<evidence type="ECO:0000313" key="1">
    <source>
        <dbReference type="EMBL" id="PIQ86407.1"/>
    </source>
</evidence>
<organism evidence="1 2">
    <name type="scientific">Candidatus Abzuiibacterium crystallinum</name>
    <dbReference type="NCBI Taxonomy" id="1974748"/>
    <lineage>
        <taxon>Bacteria</taxon>
        <taxon>Pseudomonadati</taxon>
        <taxon>Candidatus Omnitrophota</taxon>
        <taxon>Candidatus Abzuiibacterium</taxon>
    </lineage>
</organism>
<dbReference type="EMBL" id="PCVY01000044">
    <property type="protein sequence ID" value="PIQ86407.1"/>
    <property type="molecule type" value="Genomic_DNA"/>
</dbReference>
<sequence>MRNDKVTRERIITINKRLRPIRLAFLVEKDDKRTLREVFRLNTCLWGGIFNPIVPFFKRTPKIWEKNRFKLPTALSIVNGYLDAFEPDFLVVKDKTSLPNLLFDQERILDFKDVLDPNKDEPFSFGVDITEVYWDLYEKEFKFERRHPIKVFLSDPKKEMALFSACCFGEFPLEKRLEYIKKNYKHCFNPQEVQITEKKVLKCFVEKGASPLRLTKVDLRNIPNGGRDDPAIFFMDANSWLDLVDYWNLRAVGRNVLPLPKQFAEDSIEQCNIIIKRNYVPYRHNREMMHCTNFICSRASEVTELESFTKKLSSPGNGALSLQHWYPRIWDEWARGKDAVEHCLIESVEETEETAKREGYIRFKDLYPRFVEKYSGNGKPRWVNVISFGNDYRSVDFPSVLPHLKDIHRVLGAHGLNKLWSSREGVVVPCEHSDWSHFWNIPTSFKIFETWFKERGFQMSLSSAGRILLKMIQSVGGISATRSFQDENIINLLNQMSHSMAEVEIDGQTEGLSKSKVRAKTVSIKQWKDLLKKVNWSDEIAERNLQNLIGHKVLKCGLTIQCPECTQRTWYALGDLSEKLICERCLEEFDFPTNKPVPEGDWHYRTIGPFSVENYAYGGYCAALAIRFLADPLSAKVTWVPSFKIRNHQIGELEADFGMFLSQGRIGTGVPNLIFGESKTYNEFTKRDVDRMQQIANAFPGSVIVFCTLRSKLNSHEKKIISHLAKKGRKFLKAEEWINPVLILTGIEMFGDFGAPECWKDKGEPYSKFAKSYRGYNGIQELCNVTQQMHLGMESYWQWYEQERNKRLSRKKNQLQKSQAQQEQ</sequence>
<proteinExistence type="predicted"/>
<accession>A0A2H0LPV6</accession>
<dbReference type="AlphaFoldDB" id="A0A2H0LPV6"/>
<protein>
    <submittedName>
        <fullName evidence="1">Uncharacterized protein</fullName>
    </submittedName>
</protein>
<reference evidence="1 2" key="1">
    <citation type="submission" date="2017-09" db="EMBL/GenBank/DDBJ databases">
        <title>Depth-based differentiation of microbial function through sediment-hosted aquifers and enrichment of novel symbionts in the deep terrestrial subsurface.</title>
        <authorList>
            <person name="Probst A.J."/>
            <person name="Ladd B."/>
            <person name="Jarett J.K."/>
            <person name="Geller-Mcgrath D.E."/>
            <person name="Sieber C.M."/>
            <person name="Emerson J.B."/>
            <person name="Anantharaman K."/>
            <person name="Thomas B.C."/>
            <person name="Malmstrom R."/>
            <person name="Stieglmeier M."/>
            <person name="Klingl A."/>
            <person name="Woyke T."/>
            <person name="Ryan C.M."/>
            <person name="Banfield J.F."/>
        </authorList>
    </citation>
    <scope>NUCLEOTIDE SEQUENCE [LARGE SCALE GENOMIC DNA]</scope>
    <source>
        <strain evidence="1">CG11_big_fil_rev_8_21_14_0_20_45_26</strain>
    </source>
</reference>
<comment type="caution">
    <text evidence="1">The sequence shown here is derived from an EMBL/GenBank/DDBJ whole genome shotgun (WGS) entry which is preliminary data.</text>
</comment>
<evidence type="ECO:0000313" key="2">
    <source>
        <dbReference type="Proteomes" id="UP000230859"/>
    </source>
</evidence>
<name>A0A2H0LPV6_9BACT</name>
<dbReference type="Proteomes" id="UP000230859">
    <property type="component" value="Unassembled WGS sequence"/>
</dbReference>
<gene>
    <name evidence="1" type="ORF">COV74_04935</name>
</gene>